<feature type="domain" description="J" evidence="3">
    <location>
        <begin position="18"/>
        <end position="83"/>
    </location>
</feature>
<dbReference type="Pfam" id="PF00226">
    <property type="entry name" value="DnaJ"/>
    <property type="match status" value="1"/>
</dbReference>
<evidence type="ECO:0000259" key="3">
    <source>
        <dbReference type="PROSITE" id="PS50076"/>
    </source>
</evidence>
<dbReference type="Proteomes" id="UP000242414">
    <property type="component" value="Unassembled WGS sequence"/>
</dbReference>
<accession>A0A1X0RCV5</accession>
<evidence type="ECO:0000256" key="1">
    <source>
        <dbReference type="ARBA" id="ARBA00023186"/>
    </source>
</evidence>
<dbReference type="AlphaFoldDB" id="A0A1X0RCV5"/>
<proteinExistence type="predicted"/>
<dbReference type="EMBL" id="KV921873">
    <property type="protein sequence ID" value="ORE09718.1"/>
    <property type="molecule type" value="Genomic_DNA"/>
</dbReference>
<dbReference type="PANTHER" id="PTHR44145">
    <property type="entry name" value="DNAJ HOMOLOG SUBFAMILY A MEMBER 3, MITOCHONDRIAL"/>
    <property type="match status" value="1"/>
</dbReference>
<sequence length="200" mass="23391">MTIRRLLHTTVYQYARKNHYDTLQLNHRADKKTIKAQYYRLSKKYHPDLNPNDKEAHEKFLEVNEAYAVLGNEASKRKYDNELSPSTGGGNYSRSGGGNYAHAWQFKRRTPRATGSASAREQAERMKNHKGPLFNEQEHYTRHYEAEEKRRQKRMEQAAERRKAAGVHDVNASKENNTWSRFWRLGVILSVIAYATQVLH</sequence>
<feature type="compositionally biased region" description="Basic and acidic residues" evidence="2">
    <location>
        <begin position="136"/>
        <end position="163"/>
    </location>
</feature>
<dbReference type="OrthoDB" id="445556at2759"/>
<dbReference type="SUPFAM" id="SSF46565">
    <property type="entry name" value="Chaperone J-domain"/>
    <property type="match status" value="1"/>
</dbReference>
<dbReference type="VEuPathDB" id="FungiDB:BCV72DRAFT_55982"/>
<reference evidence="4" key="1">
    <citation type="journal article" date="2016" name="Proc. Natl. Acad. Sci. U.S.A.">
        <title>Lipid metabolic changes in an early divergent fungus govern the establishment of a mutualistic symbiosis with endobacteria.</title>
        <authorList>
            <person name="Lastovetsky O.A."/>
            <person name="Gaspar M.L."/>
            <person name="Mondo S.J."/>
            <person name="LaButti K.M."/>
            <person name="Sandor L."/>
            <person name="Grigoriev I.V."/>
            <person name="Henry S.A."/>
            <person name="Pawlowska T.E."/>
        </authorList>
    </citation>
    <scope>NUCLEOTIDE SEQUENCE [LARGE SCALE GENOMIC DNA]</scope>
    <source>
        <strain evidence="4">ATCC 52814</strain>
    </source>
</reference>
<dbReference type="CDD" id="cd06257">
    <property type="entry name" value="DnaJ"/>
    <property type="match status" value="1"/>
</dbReference>
<dbReference type="PRINTS" id="PR00625">
    <property type="entry name" value="JDOMAIN"/>
</dbReference>
<evidence type="ECO:0000256" key="2">
    <source>
        <dbReference type="SAM" id="MobiDB-lite"/>
    </source>
</evidence>
<dbReference type="Gene3D" id="1.10.287.110">
    <property type="entry name" value="DnaJ domain"/>
    <property type="match status" value="1"/>
</dbReference>
<evidence type="ECO:0000313" key="4">
    <source>
        <dbReference type="EMBL" id="ORE09718.1"/>
    </source>
</evidence>
<dbReference type="SMART" id="SM00271">
    <property type="entry name" value="DnaJ"/>
    <property type="match status" value="1"/>
</dbReference>
<feature type="region of interest" description="Disordered" evidence="2">
    <location>
        <begin position="105"/>
        <end position="169"/>
    </location>
</feature>
<gene>
    <name evidence="4" type="ORF">BCV72DRAFT_55982</name>
</gene>
<dbReference type="InterPro" id="IPR001623">
    <property type="entry name" value="DnaJ_domain"/>
</dbReference>
<dbReference type="PANTHER" id="PTHR44145:SF3">
    <property type="entry name" value="DNAJ HOMOLOG SUBFAMILY A MEMBER 3, MITOCHONDRIAL"/>
    <property type="match status" value="1"/>
</dbReference>
<dbReference type="PROSITE" id="PS50076">
    <property type="entry name" value="DNAJ_2"/>
    <property type="match status" value="1"/>
</dbReference>
<organism evidence="4">
    <name type="scientific">Rhizopus microsporus var. microsporus</name>
    <dbReference type="NCBI Taxonomy" id="86635"/>
    <lineage>
        <taxon>Eukaryota</taxon>
        <taxon>Fungi</taxon>
        <taxon>Fungi incertae sedis</taxon>
        <taxon>Mucoromycota</taxon>
        <taxon>Mucoromycotina</taxon>
        <taxon>Mucoromycetes</taxon>
        <taxon>Mucorales</taxon>
        <taxon>Mucorineae</taxon>
        <taxon>Rhizopodaceae</taxon>
        <taxon>Rhizopus</taxon>
    </lineage>
</organism>
<dbReference type="InterPro" id="IPR051938">
    <property type="entry name" value="Apopto_cytoskel_mod"/>
</dbReference>
<dbReference type="InterPro" id="IPR036869">
    <property type="entry name" value="J_dom_sf"/>
</dbReference>
<keyword evidence="1" id="KW-0143">Chaperone</keyword>
<name>A0A1X0RCV5_RHIZD</name>
<protein>
    <submittedName>
        <fullName evidence="4">DnaJ-domain-containing protein</fullName>
    </submittedName>
</protein>